<evidence type="ECO:0000313" key="3">
    <source>
        <dbReference type="EMBL" id="MBK6090157.1"/>
    </source>
</evidence>
<dbReference type="RefSeq" id="WP_201428833.1">
    <property type="nucleotide sequence ID" value="NZ_JAEQMG010000181.1"/>
</dbReference>
<evidence type="ECO:0000256" key="2">
    <source>
        <dbReference type="RuleBase" id="RU363015"/>
    </source>
</evidence>
<dbReference type="InterPro" id="IPR031100">
    <property type="entry name" value="LOG_fam"/>
</dbReference>
<comment type="caution">
    <text evidence="3">The sequence shown here is derived from an EMBL/GenBank/DDBJ whole genome shotgun (WGS) entry which is preliminary data.</text>
</comment>
<dbReference type="AlphaFoldDB" id="A0A934WUF1"/>
<dbReference type="Gene3D" id="3.40.50.450">
    <property type="match status" value="1"/>
</dbReference>
<dbReference type="InterPro" id="IPR005269">
    <property type="entry name" value="LOG"/>
</dbReference>
<gene>
    <name evidence="3" type="ORF">JKK62_16155</name>
</gene>
<dbReference type="Pfam" id="PF03641">
    <property type="entry name" value="Lysine_decarbox"/>
    <property type="match status" value="1"/>
</dbReference>
<dbReference type="EC" id="3.2.2.n1" evidence="2"/>
<keyword evidence="4" id="KW-1185">Reference proteome</keyword>
<dbReference type="GO" id="GO:0005829">
    <property type="term" value="C:cytosol"/>
    <property type="evidence" value="ECO:0007669"/>
    <property type="project" value="TreeGrafter"/>
</dbReference>
<evidence type="ECO:0000256" key="1">
    <source>
        <dbReference type="ARBA" id="ARBA00006763"/>
    </source>
</evidence>
<evidence type="ECO:0000313" key="4">
    <source>
        <dbReference type="Proteomes" id="UP000633365"/>
    </source>
</evidence>
<keyword evidence="2" id="KW-0378">Hydrolase</keyword>
<keyword evidence="2" id="KW-0203">Cytokinin biosynthesis</keyword>
<comment type="similarity">
    <text evidence="1 2">Belongs to the LOG family.</text>
</comment>
<reference evidence="3" key="1">
    <citation type="submission" date="2021-01" db="EMBL/GenBank/DDBJ databases">
        <title>Genome public.</title>
        <authorList>
            <person name="Liu C."/>
            <person name="Sun Q."/>
        </authorList>
    </citation>
    <scope>NUCLEOTIDE SEQUENCE</scope>
    <source>
        <strain evidence="3">M6</strain>
    </source>
</reference>
<dbReference type="NCBIfam" id="TIGR00730">
    <property type="entry name" value="Rossman fold protein, TIGR00730 family"/>
    <property type="match status" value="1"/>
</dbReference>
<dbReference type="PANTHER" id="PTHR31223">
    <property type="entry name" value="LOG FAMILY PROTEIN YJL055W"/>
    <property type="match status" value="1"/>
</dbReference>
<dbReference type="PANTHER" id="PTHR31223:SF70">
    <property type="entry name" value="LOG FAMILY PROTEIN YJL055W"/>
    <property type="match status" value="1"/>
</dbReference>
<dbReference type="Proteomes" id="UP000633365">
    <property type="component" value="Unassembled WGS sequence"/>
</dbReference>
<accession>A0A934WUF1</accession>
<proteinExistence type="inferred from homology"/>
<name>A0A934WUF1_9FIRM</name>
<sequence>MSTICVFGSSSERIDRAYLDSAEHLGESLAKRKIKLIFGAGKYGVMGAVSRGVLRGGGEMTGVCPRFFIEHEVLMDYAEIVFTENMRERKAYMEDNSDAFIICAGGIGTFEEFFEVLTLKQLGRHQKPIVIYNYKGYYTPMLQMMETAIRDRFMAEDTDTLYSVAETEEEVFAQLADYKAFDYNKYGRK</sequence>
<dbReference type="GO" id="GO:0009691">
    <property type="term" value="P:cytokinin biosynthetic process"/>
    <property type="evidence" value="ECO:0007669"/>
    <property type="project" value="UniProtKB-UniRule"/>
</dbReference>
<dbReference type="GO" id="GO:0016799">
    <property type="term" value="F:hydrolase activity, hydrolyzing N-glycosyl compounds"/>
    <property type="evidence" value="ECO:0007669"/>
    <property type="project" value="TreeGrafter"/>
</dbReference>
<protein>
    <recommendedName>
        <fullName evidence="2">Cytokinin riboside 5'-monophosphate phosphoribohydrolase</fullName>
        <ecNumber evidence="2">3.2.2.n1</ecNumber>
    </recommendedName>
</protein>
<dbReference type="SUPFAM" id="SSF102405">
    <property type="entry name" value="MCP/YpsA-like"/>
    <property type="match status" value="1"/>
</dbReference>
<organism evidence="3 4">
    <name type="scientific">Ruminococcus difficilis</name>
    <dbReference type="NCBI Taxonomy" id="2763069"/>
    <lineage>
        <taxon>Bacteria</taxon>
        <taxon>Bacillati</taxon>
        <taxon>Bacillota</taxon>
        <taxon>Clostridia</taxon>
        <taxon>Eubacteriales</taxon>
        <taxon>Oscillospiraceae</taxon>
        <taxon>Ruminococcus</taxon>
    </lineage>
</organism>
<dbReference type="EMBL" id="JAEQMG010000181">
    <property type="protein sequence ID" value="MBK6090157.1"/>
    <property type="molecule type" value="Genomic_DNA"/>
</dbReference>